<evidence type="ECO:0000313" key="5">
    <source>
        <dbReference type="EMBL" id="OGE03754.1"/>
    </source>
</evidence>
<keyword evidence="3" id="KW-0808">Transferase</keyword>
<sequence length="299" mass="34053">MKVSVIILNYNGLANTLDCLNSLKKCQTQGNQVDFIVIDNNSSDGSKKVLGTLDNIHLIPNPQNLGYTGGNNTGIRYALRSKPDLILILNNDTLADKNLIVNLINAARNADIISPKIYFAKNFEFHKDRYKKDELGRVIWYAGGKIDWSNVIGRHAGVDEVDKNQYDTRSPVDFATGACMLIKRQVFEKIGLFDEKYFLYLEDMDFCVRAQKAHFKIIFEPKAILWHKNAGSVGGSGSDLQDYFITRNRLLFAVKFARLKTKIAVFRQVLTQVADPIKRKALIDFLTWRFQQGSYKFNK</sequence>
<dbReference type="Pfam" id="PF00535">
    <property type="entry name" value="Glycos_transf_2"/>
    <property type="match status" value="1"/>
</dbReference>
<dbReference type="InterPro" id="IPR029044">
    <property type="entry name" value="Nucleotide-diphossugar_trans"/>
</dbReference>
<comment type="similarity">
    <text evidence="1">Belongs to the glycosyltransferase 2 family.</text>
</comment>
<dbReference type="SUPFAM" id="SSF53448">
    <property type="entry name" value="Nucleotide-diphospho-sugar transferases"/>
    <property type="match status" value="1"/>
</dbReference>
<name>A0A1F5HI01_9BACT</name>
<dbReference type="PANTHER" id="PTHR43179">
    <property type="entry name" value="RHAMNOSYLTRANSFERASE WBBL"/>
    <property type="match status" value="1"/>
</dbReference>
<dbReference type="InterPro" id="IPR001173">
    <property type="entry name" value="Glyco_trans_2-like"/>
</dbReference>
<dbReference type="EMBL" id="MFBQ01000045">
    <property type="protein sequence ID" value="OGE03754.1"/>
    <property type="molecule type" value="Genomic_DNA"/>
</dbReference>
<accession>A0A1F5HI01</accession>
<evidence type="ECO:0000256" key="2">
    <source>
        <dbReference type="ARBA" id="ARBA00022676"/>
    </source>
</evidence>
<dbReference type="STRING" id="1797727.A3B51_00775"/>
<evidence type="ECO:0000259" key="4">
    <source>
        <dbReference type="Pfam" id="PF00535"/>
    </source>
</evidence>
<organism evidence="5 6">
    <name type="scientific">Candidatus Curtissbacteria bacterium RIFCSPLOWO2_01_FULL_41_18</name>
    <dbReference type="NCBI Taxonomy" id="1797727"/>
    <lineage>
        <taxon>Bacteria</taxon>
        <taxon>Candidatus Curtissiibacteriota</taxon>
    </lineage>
</organism>
<evidence type="ECO:0000313" key="6">
    <source>
        <dbReference type="Proteomes" id="UP000176780"/>
    </source>
</evidence>
<dbReference type="PANTHER" id="PTHR43179:SF12">
    <property type="entry name" value="GALACTOFURANOSYLTRANSFERASE GLFT2"/>
    <property type="match status" value="1"/>
</dbReference>
<gene>
    <name evidence="5" type="ORF">A3B51_00775</name>
</gene>
<reference evidence="5 6" key="1">
    <citation type="journal article" date="2016" name="Nat. Commun.">
        <title>Thousands of microbial genomes shed light on interconnected biogeochemical processes in an aquifer system.</title>
        <authorList>
            <person name="Anantharaman K."/>
            <person name="Brown C.T."/>
            <person name="Hug L.A."/>
            <person name="Sharon I."/>
            <person name="Castelle C.J."/>
            <person name="Probst A.J."/>
            <person name="Thomas B.C."/>
            <person name="Singh A."/>
            <person name="Wilkins M.J."/>
            <person name="Karaoz U."/>
            <person name="Brodie E.L."/>
            <person name="Williams K.H."/>
            <person name="Hubbard S.S."/>
            <person name="Banfield J.F."/>
        </authorList>
    </citation>
    <scope>NUCLEOTIDE SEQUENCE [LARGE SCALE GENOMIC DNA]</scope>
</reference>
<dbReference type="Proteomes" id="UP000176780">
    <property type="component" value="Unassembled WGS sequence"/>
</dbReference>
<dbReference type="CDD" id="cd04186">
    <property type="entry name" value="GT_2_like_c"/>
    <property type="match status" value="1"/>
</dbReference>
<dbReference type="Gene3D" id="3.90.550.10">
    <property type="entry name" value="Spore Coat Polysaccharide Biosynthesis Protein SpsA, Chain A"/>
    <property type="match status" value="1"/>
</dbReference>
<evidence type="ECO:0000256" key="3">
    <source>
        <dbReference type="ARBA" id="ARBA00022679"/>
    </source>
</evidence>
<dbReference type="AlphaFoldDB" id="A0A1F5HI01"/>
<evidence type="ECO:0000256" key="1">
    <source>
        <dbReference type="ARBA" id="ARBA00006739"/>
    </source>
</evidence>
<protein>
    <recommendedName>
        <fullName evidence="4">Glycosyltransferase 2-like domain-containing protein</fullName>
    </recommendedName>
</protein>
<keyword evidence="2" id="KW-0328">Glycosyltransferase</keyword>
<dbReference type="GO" id="GO:0016757">
    <property type="term" value="F:glycosyltransferase activity"/>
    <property type="evidence" value="ECO:0007669"/>
    <property type="project" value="UniProtKB-KW"/>
</dbReference>
<comment type="caution">
    <text evidence="5">The sequence shown here is derived from an EMBL/GenBank/DDBJ whole genome shotgun (WGS) entry which is preliminary data.</text>
</comment>
<feature type="domain" description="Glycosyltransferase 2-like" evidence="4">
    <location>
        <begin position="4"/>
        <end position="191"/>
    </location>
</feature>
<proteinExistence type="inferred from homology"/>